<dbReference type="SUPFAM" id="SSF46785">
    <property type="entry name" value="Winged helix' DNA-binding domain"/>
    <property type="match status" value="1"/>
</dbReference>
<dbReference type="Pfam" id="PF01047">
    <property type="entry name" value="MarR"/>
    <property type="match status" value="1"/>
</dbReference>
<dbReference type="PRINTS" id="PR00033">
    <property type="entry name" value="HTHASNC"/>
</dbReference>
<evidence type="ECO:0000313" key="2">
    <source>
        <dbReference type="EMBL" id="RGE85678.1"/>
    </source>
</evidence>
<evidence type="ECO:0000313" key="3">
    <source>
        <dbReference type="Proteomes" id="UP000261080"/>
    </source>
</evidence>
<dbReference type="Gene3D" id="1.10.10.10">
    <property type="entry name" value="Winged helix-like DNA-binding domain superfamily/Winged helix DNA-binding domain"/>
    <property type="match status" value="1"/>
</dbReference>
<accession>A0A3E3JZZ4</accession>
<dbReference type="InterPro" id="IPR036388">
    <property type="entry name" value="WH-like_DNA-bd_sf"/>
</dbReference>
<dbReference type="Proteomes" id="UP000261080">
    <property type="component" value="Unassembled WGS sequence"/>
</dbReference>
<dbReference type="GO" id="GO:0043565">
    <property type="term" value="F:sequence-specific DNA binding"/>
    <property type="evidence" value="ECO:0007669"/>
    <property type="project" value="InterPro"/>
</dbReference>
<comment type="caution">
    <text evidence="2">The sequence shown here is derived from an EMBL/GenBank/DDBJ whole genome shotgun (WGS) entry which is preliminary data.</text>
</comment>
<keyword evidence="3" id="KW-1185">Reference proteome</keyword>
<evidence type="ECO:0000259" key="1">
    <source>
        <dbReference type="PROSITE" id="PS50995"/>
    </source>
</evidence>
<dbReference type="InterPro" id="IPR039422">
    <property type="entry name" value="MarR/SlyA-like"/>
</dbReference>
<dbReference type="InterPro" id="IPR000835">
    <property type="entry name" value="HTH_MarR-typ"/>
</dbReference>
<dbReference type="OrthoDB" id="6400170at2"/>
<dbReference type="InterPro" id="IPR036390">
    <property type="entry name" value="WH_DNA-bd_sf"/>
</dbReference>
<dbReference type="RefSeq" id="WP_024733261.1">
    <property type="nucleotide sequence ID" value="NZ_BAABYU010000001.1"/>
</dbReference>
<proteinExistence type="predicted"/>
<feature type="domain" description="HTH marR-type" evidence="1">
    <location>
        <begin position="1"/>
        <end position="140"/>
    </location>
</feature>
<dbReference type="GO" id="GO:0003700">
    <property type="term" value="F:DNA-binding transcription factor activity"/>
    <property type="evidence" value="ECO:0007669"/>
    <property type="project" value="InterPro"/>
</dbReference>
<gene>
    <name evidence="2" type="ORF">DW016_11845</name>
</gene>
<dbReference type="PROSITE" id="PS50995">
    <property type="entry name" value="HTH_MARR_2"/>
    <property type="match status" value="1"/>
</dbReference>
<protein>
    <submittedName>
        <fullName evidence="2">MarR family transcriptional regulator</fullName>
    </submittedName>
</protein>
<dbReference type="PANTHER" id="PTHR33164">
    <property type="entry name" value="TRANSCRIPTIONAL REGULATOR, MARR FAMILY"/>
    <property type="match status" value="1"/>
</dbReference>
<dbReference type="CDD" id="cd00090">
    <property type="entry name" value="HTH_ARSR"/>
    <property type="match status" value="1"/>
</dbReference>
<dbReference type="InterPro" id="IPR011991">
    <property type="entry name" value="ArsR-like_HTH"/>
</dbReference>
<dbReference type="PRINTS" id="PR00598">
    <property type="entry name" value="HTHMARR"/>
</dbReference>
<sequence length="167" mass="19537">MENNPIREIPVPLLLNQILHAQTYWVMQCMKEVDLKPGQAGCLFILSKEGRLPQKEIAKKLGVKPPSITALLKKLEARGLIVRSSDEQDQRVSWITLSDEGRRYIRRIKDAMKEMEGTMFRDILPEERLLFRRLLLQIRENLMTKEAMESCKIHMKQECMSDLDEEI</sequence>
<dbReference type="PANTHER" id="PTHR33164:SF57">
    <property type="entry name" value="MARR-FAMILY TRANSCRIPTIONAL REGULATOR"/>
    <property type="match status" value="1"/>
</dbReference>
<dbReference type="EMBL" id="QVLX01000007">
    <property type="protein sequence ID" value="RGE85678.1"/>
    <property type="molecule type" value="Genomic_DNA"/>
</dbReference>
<organism evidence="2 3">
    <name type="scientific">Sellimonas intestinalis</name>
    <dbReference type="NCBI Taxonomy" id="1653434"/>
    <lineage>
        <taxon>Bacteria</taxon>
        <taxon>Bacillati</taxon>
        <taxon>Bacillota</taxon>
        <taxon>Clostridia</taxon>
        <taxon>Lachnospirales</taxon>
        <taxon>Lachnospiraceae</taxon>
        <taxon>Sellimonas</taxon>
    </lineage>
</organism>
<reference evidence="2 3" key="1">
    <citation type="submission" date="2018-08" db="EMBL/GenBank/DDBJ databases">
        <title>A genome reference for cultivated species of the human gut microbiota.</title>
        <authorList>
            <person name="Zou Y."/>
            <person name="Xue W."/>
            <person name="Luo G."/>
        </authorList>
    </citation>
    <scope>NUCLEOTIDE SEQUENCE [LARGE SCALE GENOMIC DNA]</scope>
    <source>
        <strain evidence="2 3">AF37-2AT</strain>
    </source>
</reference>
<dbReference type="InterPro" id="IPR000485">
    <property type="entry name" value="AsnC-type_HTH_dom"/>
</dbReference>
<dbReference type="GO" id="GO:0006950">
    <property type="term" value="P:response to stress"/>
    <property type="evidence" value="ECO:0007669"/>
    <property type="project" value="TreeGrafter"/>
</dbReference>
<dbReference type="SMART" id="SM00347">
    <property type="entry name" value="HTH_MARR"/>
    <property type="match status" value="1"/>
</dbReference>
<dbReference type="AlphaFoldDB" id="A0A3E3JZZ4"/>
<name>A0A3E3JZZ4_9FIRM</name>